<feature type="non-terminal residue" evidence="2">
    <location>
        <position position="346"/>
    </location>
</feature>
<sequence length="346" mass="36652">MGVERSASNLLKAINWKSGPCYPAELMPLKTNQNYYIKEQTMKTMNKKAFTLIELLVVIAIIGILAAMLLPVLAKAKAKANRVKCVNNLGQIHKAMLSFAQANRQRMPWNLLDVQKRAAFGSNYSEELGNIFAIASLKQEIASSKTLLSPCDATRAANAEIAEKNWDTYNARGGPGEPPVLGIPLNAISYVLIRGADTQRSATVVATTRNLSACNITMARWVGADSDVGKDEVMAGLTVSQGQLVTMDGGSAQADNSDIGRSGQITSAHVNTTGGSTLGPANATVLGNGCPANVSNPFLSPAGWNDINGALSRSGYVLEKADGSFEVILDRIPWEKARTAAEAAGG</sequence>
<keyword evidence="1" id="KW-0812">Transmembrane</keyword>
<name>A0A382GLV3_9ZZZZ</name>
<dbReference type="Gene3D" id="3.30.700.10">
    <property type="entry name" value="Glycoprotein, Type 4 Pilin"/>
    <property type="match status" value="1"/>
</dbReference>
<dbReference type="NCBIfam" id="TIGR02532">
    <property type="entry name" value="IV_pilin_GFxxxE"/>
    <property type="match status" value="1"/>
</dbReference>
<organism evidence="2">
    <name type="scientific">marine metagenome</name>
    <dbReference type="NCBI Taxonomy" id="408172"/>
    <lineage>
        <taxon>unclassified sequences</taxon>
        <taxon>metagenomes</taxon>
        <taxon>ecological metagenomes</taxon>
    </lineage>
</organism>
<protein>
    <recommendedName>
        <fullName evidence="3">Type II secretion system protein GspG C-terminal domain-containing protein</fullName>
    </recommendedName>
</protein>
<feature type="transmembrane region" description="Helical" evidence="1">
    <location>
        <begin position="52"/>
        <end position="74"/>
    </location>
</feature>
<dbReference type="InterPro" id="IPR012902">
    <property type="entry name" value="N_methyl_site"/>
</dbReference>
<accession>A0A382GLV3</accession>
<dbReference type="PANTHER" id="PTHR30093">
    <property type="entry name" value="GENERAL SECRETION PATHWAY PROTEIN G"/>
    <property type="match status" value="1"/>
</dbReference>
<dbReference type="InterPro" id="IPR045584">
    <property type="entry name" value="Pilin-like"/>
</dbReference>
<gene>
    <name evidence="2" type="ORF">METZ01_LOCUS228964</name>
</gene>
<dbReference type="PANTHER" id="PTHR30093:SF2">
    <property type="entry name" value="TYPE II SECRETION SYSTEM PROTEIN H"/>
    <property type="match status" value="1"/>
</dbReference>
<proteinExistence type="predicted"/>
<evidence type="ECO:0000313" key="2">
    <source>
        <dbReference type="EMBL" id="SVB76110.1"/>
    </source>
</evidence>
<evidence type="ECO:0008006" key="3">
    <source>
        <dbReference type="Google" id="ProtNLM"/>
    </source>
</evidence>
<dbReference type="EMBL" id="UINC01056277">
    <property type="protein sequence ID" value="SVB76110.1"/>
    <property type="molecule type" value="Genomic_DNA"/>
</dbReference>
<dbReference type="Pfam" id="PF07963">
    <property type="entry name" value="N_methyl"/>
    <property type="match status" value="1"/>
</dbReference>
<keyword evidence="1" id="KW-1133">Transmembrane helix</keyword>
<keyword evidence="1" id="KW-0472">Membrane</keyword>
<dbReference type="AlphaFoldDB" id="A0A382GLV3"/>
<dbReference type="SUPFAM" id="SSF54523">
    <property type="entry name" value="Pili subunits"/>
    <property type="match status" value="1"/>
</dbReference>
<reference evidence="2" key="1">
    <citation type="submission" date="2018-05" db="EMBL/GenBank/DDBJ databases">
        <authorList>
            <person name="Lanie J.A."/>
            <person name="Ng W.-L."/>
            <person name="Kazmierczak K.M."/>
            <person name="Andrzejewski T.M."/>
            <person name="Davidsen T.M."/>
            <person name="Wayne K.J."/>
            <person name="Tettelin H."/>
            <person name="Glass J.I."/>
            <person name="Rusch D."/>
            <person name="Podicherti R."/>
            <person name="Tsui H.-C.T."/>
            <person name="Winkler M.E."/>
        </authorList>
    </citation>
    <scope>NUCLEOTIDE SEQUENCE</scope>
</reference>
<evidence type="ECO:0000256" key="1">
    <source>
        <dbReference type="SAM" id="Phobius"/>
    </source>
</evidence>